<accession>A0A8J4A1D6</accession>
<dbReference type="Gene3D" id="3.40.50.150">
    <property type="entry name" value="Vaccinia Virus protein VP39"/>
    <property type="match status" value="1"/>
</dbReference>
<dbReference type="Pfam" id="PF07669">
    <property type="entry name" value="Eco57I"/>
    <property type="match status" value="1"/>
</dbReference>
<reference evidence="8" key="1">
    <citation type="submission" date="2021-01" db="EMBL/GenBank/DDBJ databases">
        <title>Whole genome shotgun sequence of Virgisporangium ochraceum NBRC 16418.</title>
        <authorList>
            <person name="Komaki H."/>
            <person name="Tamura T."/>
        </authorList>
    </citation>
    <scope>NUCLEOTIDE SEQUENCE</scope>
    <source>
        <strain evidence="8">NBRC 16418</strain>
    </source>
</reference>
<dbReference type="SUPFAM" id="SSF53335">
    <property type="entry name" value="S-adenosyl-L-methionine-dependent methyltransferases"/>
    <property type="match status" value="1"/>
</dbReference>
<evidence type="ECO:0000256" key="5">
    <source>
        <dbReference type="ARBA" id="ARBA00047942"/>
    </source>
</evidence>
<dbReference type="InterPro" id="IPR054277">
    <property type="entry name" value="DUF7008"/>
</dbReference>
<feature type="domain" description="Type II methyltransferase M.TaqI-like" evidence="6">
    <location>
        <begin position="281"/>
        <end position="467"/>
    </location>
</feature>
<dbReference type="InterPro" id="IPR011639">
    <property type="entry name" value="MethylTrfase_TaqI-like_dom"/>
</dbReference>
<keyword evidence="2 8" id="KW-0489">Methyltransferase</keyword>
<evidence type="ECO:0000259" key="7">
    <source>
        <dbReference type="Pfam" id="PF22654"/>
    </source>
</evidence>
<dbReference type="EMBL" id="BOPH01000129">
    <property type="protein sequence ID" value="GIJ74039.1"/>
    <property type="molecule type" value="Genomic_DNA"/>
</dbReference>
<sequence>MAAAGLDHAHRGDDRPMIPLKPLQAQVRTLVDSLRETVPQDEKLYGELRAEWGEARRAERTAATFETWLEDVLDQAAVAWVLGCVFVRFCEDNRLVSPLWIGGPADAAPAERAVHNRQAYLMREETARNNDMHWLREAFTYLRRLPATGKLFDHHNPVWRFAISGDAAEALSDFFRRGPGLVSLVSEKLETRFLGDLYQDLSAHARSTYALLQTPEFVEEFILDRTFEPALKEFGLAQMSVIDPTCGSGHFLLGAFRRLVRLWKDRHPADDVRELVQKALHQVTGVDINPFAVAIARFRLMVAALRECGLTSLEKAPAFDVRVATGDSLLPWSKDEGKGIEQTDLLSIRDGEVEFAYAAEDFDLLKEYLRPSTYTVVVGNPPYITVKDKAQNERYRSLYSACSGKYALTVPFAQRIFGLAKRGDADGVGAGWVGQITANSFMKREFGKKLINEFFAGSVELAEVVDTSGAFIPGHGTPTVVLIGRNRVVSQRYSNTIRSVLSVRGEPTQPAEPSLGLVWAAIVGQIDRPGSESPWVSSIDWPRDQLARHPWSLSGGGRADLRESIDRSTKRFNTRIEGAIGFASFPGQDDAYFAPRSHFLRRGISDSVYRELVTGDAVRDWAITSSEYALTPYDAEHRLLPLDEQTTWARHLWYLRRTLRSVVGFAGETRSGSGEPWWGWYRWIRDRYRNPYSITFGEVATHNHFVLDRGGKALNRTAPVVKLPKDSTENDHLELVGLLNSSTACFWLKQVCHDKGIRGEGGGFTSDDWERFYQFNGTRLQQFPVPAELPLRRSTIIDRLAQSSAAVTPTATAEASVPTRARLIASQTRWHSVRTQMIAHQEELDWEVYRLYGLLDEDLTVPDPPELQLGERAFEIVLARKVKNGETETQWFARHNSTPITELPAHWPDEYRAMVERRIAVIESDRNIELIERPECKRRWSAEGWDAMQSRALRDWLLDRLEDESLWGGATTPMSVAQMADRVRHDTGFRSVLDLWVGHDQHDLTKTLGKLIAEENVPYLPALRYKPSGLRKRLQWEQTWALQRREDAGEKLDIPVPPKYASADFVKNSYWRNRGKLDVPKERFVSYPGAGRDGDPTDLLGWAGWDHLGQAQALATVYIDRKTQAGWSPDRLLPLLAGLVELEPWLHQWHNEPKPGFPGTPAEFFTSLIDTELSMLGHDRTELNRIRGVDAF</sequence>
<dbReference type="InterPro" id="IPR050953">
    <property type="entry name" value="N4_N6_ade-DNA_methylase"/>
</dbReference>
<comment type="caution">
    <text evidence="8">The sequence shown here is derived from an EMBL/GenBank/DDBJ whole genome shotgun (WGS) entry which is preliminary data.</text>
</comment>
<keyword evidence="9" id="KW-1185">Reference proteome</keyword>
<dbReference type="Pfam" id="PF22654">
    <property type="entry name" value="DUF7008"/>
    <property type="match status" value="1"/>
</dbReference>
<evidence type="ECO:0000313" key="8">
    <source>
        <dbReference type="EMBL" id="GIJ74039.1"/>
    </source>
</evidence>
<keyword evidence="4" id="KW-0949">S-adenosyl-L-methionine</keyword>
<feature type="domain" description="DUF7008" evidence="7">
    <location>
        <begin position="837"/>
        <end position="1187"/>
    </location>
</feature>
<comment type="catalytic activity">
    <reaction evidence="5">
        <text>a 2'-deoxyadenosine in DNA + S-adenosyl-L-methionine = an N(6)-methyl-2'-deoxyadenosine in DNA + S-adenosyl-L-homocysteine + H(+)</text>
        <dbReference type="Rhea" id="RHEA:15197"/>
        <dbReference type="Rhea" id="RHEA-COMP:12418"/>
        <dbReference type="Rhea" id="RHEA-COMP:12419"/>
        <dbReference type="ChEBI" id="CHEBI:15378"/>
        <dbReference type="ChEBI" id="CHEBI:57856"/>
        <dbReference type="ChEBI" id="CHEBI:59789"/>
        <dbReference type="ChEBI" id="CHEBI:90615"/>
        <dbReference type="ChEBI" id="CHEBI:90616"/>
        <dbReference type="EC" id="2.1.1.72"/>
    </reaction>
</comment>
<dbReference type="GO" id="GO:0032259">
    <property type="term" value="P:methylation"/>
    <property type="evidence" value="ECO:0007669"/>
    <property type="project" value="UniProtKB-KW"/>
</dbReference>
<keyword evidence="3" id="KW-0808">Transferase</keyword>
<protein>
    <recommendedName>
        <fullName evidence="1">site-specific DNA-methyltransferase (adenine-specific)</fullName>
        <ecNumber evidence="1">2.1.1.72</ecNumber>
    </recommendedName>
</protein>
<evidence type="ECO:0000313" key="9">
    <source>
        <dbReference type="Proteomes" id="UP000635606"/>
    </source>
</evidence>
<dbReference type="GO" id="GO:0009007">
    <property type="term" value="F:site-specific DNA-methyltransferase (adenine-specific) activity"/>
    <property type="evidence" value="ECO:0007669"/>
    <property type="project" value="UniProtKB-EC"/>
</dbReference>
<evidence type="ECO:0000256" key="4">
    <source>
        <dbReference type="ARBA" id="ARBA00022691"/>
    </source>
</evidence>
<dbReference type="NCBIfam" id="NF033451">
    <property type="entry name" value="BREX_2_MTaseX"/>
    <property type="match status" value="1"/>
</dbReference>
<organism evidence="8 9">
    <name type="scientific">Virgisporangium ochraceum</name>
    <dbReference type="NCBI Taxonomy" id="65505"/>
    <lineage>
        <taxon>Bacteria</taxon>
        <taxon>Bacillati</taxon>
        <taxon>Actinomycetota</taxon>
        <taxon>Actinomycetes</taxon>
        <taxon>Micromonosporales</taxon>
        <taxon>Micromonosporaceae</taxon>
        <taxon>Virgisporangium</taxon>
    </lineage>
</organism>
<proteinExistence type="predicted"/>
<dbReference type="PRINTS" id="PR00507">
    <property type="entry name" value="N12N6MTFRASE"/>
</dbReference>
<dbReference type="EC" id="2.1.1.72" evidence="1"/>
<evidence type="ECO:0000256" key="2">
    <source>
        <dbReference type="ARBA" id="ARBA00022603"/>
    </source>
</evidence>
<dbReference type="GO" id="GO:0006304">
    <property type="term" value="P:DNA modification"/>
    <property type="evidence" value="ECO:0007669"/>
    <property type="project" value="InterPro"/>
</dbReference>
<dbReference type="PANTHER" id="PTHR33841">
    <property type="entry name" value="DNA METHYLTRANSFERASE YEEA-RELATED"/>
    <property type="match status" value="1"/>
</dbReference>
<dbReference type="InterPro" id="IPR029063">
    <property type="entry name" value="SAM-dependent_MTases_sf"/>
</dbReference>
<dbReference type="PROSITE" id="PS00092">
    <property type="entry name" value="N6_MTASE"/>
    <property type="match status" value="1"/>
</dbReference>
<dbReference type="GO" id="GO:0003676">
    <property type="term" value="F:nucleic acid binding"/>
    <property type="evidence" value="ECO:0007669"/>
    <property type="project" value="InterPro"/>
</dbReference>
<evidence type="ECO:0000259" key="6">
    <source>
        <dbReference type="Pfam" id="PF07669"/>
    </source>
</evidence>
<evidence type="ECO:0000256" key="1">
    <source>
        <dbReference type="ARBA" id="ARBA00011900"/>
    </source>
</evidence>
<dbReference type="InterPro" id="IPR002052">
    <property type="entry name" value="DNA_methylase_N6_adenine_CS"/>
</dbReference>
<name>A0A8J4A1D6_9ACTN</name>
<dbReference type="PANTHER" id="PTHR33841:SF1">
    <property type="entry name" value="DNA METHYLTRANSFERASE A"/>
    <property type="match status" value="1"/>
</dbReference>
<dbReference type="AlphaFoldDB" id="A0A8J4A1D6"/>
<dbReference type="Proteomes" id="UP000635606">
    <property type="component" value="Unassembled WGS sequence"/>
</dbReference>
<gene>
    <name evidence="8" type="ORF">Voc01_089560</name>
</gene>
<evidence type="ECO:0000256" key="3">
    <source>
        <dbReference type="ARBA" id="ARBA00022679"/>
    </source>
</evidence>